<dbReference type="Proteomes" id="UP000823775">
    <property type="component" value="Unassembled WGS sequence"/>
</dbReference>
<comment type="caution">
    <text evidence="1">The sequence shown here is derived from an EMBL/GenBank/DDBJ whole genome shotgun (WGS) entry which is preliminary data.</text>
</comment>
<accession>A0ABS8UVA4</accession>
<evidence type="ECO:0000313" key="1">
    <source>
        <dbReference type="EMBL" id="MCD9637770.1"/>
    </source>
</evidence>
<gene>
    <name evidence="1" type="ORF">HAX54_021239</name>
</gene>
<keyword evidence="2" id="KW-1185">Reference proteome</keyword>
<proteinExistence type="predicted"/>
<reference evidence="1 2" key="1">
    <citation type="journal article" date="2021" name="BMC Genomics">
        <title>Datura genome reveals duplications of psychoactive alkaloid biosynthetic genes and high mutation rate following tissue culture.</title>
        <authorList>
            <person name="Rajewski A."/>
            <person name="Carter-House D."/>
            <person name="Stajich J."/>
            <person name="Litt A."/>
        </authorList>
    </citation>
    <scope>NUCLEOTIDE SEQUENCE [LARGE SCALE GENOMIC DNA]</scope>
    <source>
        <strain evidence="1">AR-01</strain>
    </source>
</reference>
<evidence type="ECO:0000313" key="2">
    <source>
        <dbReference type="Proteomes" id="UP000823775"/>
    </source>
</evidence>
<organism evidence="1 2">
    <name type="scientific">Datura stramonium</name>
    <name type="common">Jimsonweed</name>
    <name type="synonym">Common thornapple</name>
    <dbReference type="NCBI Taxonomy" id="4076"/>
    <lineage>
        <taxon>Eukaryota</taxon>
        <taxon>Viridiplantae</taxon>
        <taxon>Streptophyta</taxon>
        <taxon>Embryophyta</taxon>
        <taxon>Tracheophyta</taxon>
        <taxon>Spermatophyta</taxon>
        <taxon>Magnoliopsida</taxon>
        <taxon>eudicotyledons</taxon>
        <taxon>Gunneridae</taxon>
        <taxon>Pentapetalae</taxon>
        <taxon>asterids</taxon>
        <taxon>lamiids</taxon>
        <taxon>Solanales</taxon>
        <taxon>Solanaceae</taxon>
        <taxon>Solanoideae</taxon>
        <taxon>Datureae</taxon>
        <taxon>Datura</taxon>
    </lineage>
</organism>
<protein>
    <submittedName>
        <fullName evidence="1">Uncharacterized protein</fullName>
    </submittedName>
</protein>
<sequence length="112" mass="12602">MTKGPFYTKWKILNGPTQKWVGFLAETQKASHARGTPHEVSSRARSGLALSFTFQGLRWFLNLADIQALPKLGFAKENSRARSGLALSLLYKVSWRFHTVNFPLLQSPILAK</sequence>
<dbReference type="EMBL" id="JACEIK010002555">
    <property type="protein sequence ID" value="MCD9637770.1"/>
    <property type="molecule type" value="Genomic_DNA"/>
</dbReference>
<name>A0ABS8UVA4_DATST</name>